<comment type="subcellular location">
    <subcellularLocation>
        <location evidence="2">Secreted</location>
    </subcellularLocation>
</comment>
<accession>A0A6L7GHV1</accession>
<dbReference type="CDD" id="cd09110">
    <property type="entry name" value="PLDc_CLS_1"/>
    <property type="match status" value="1"/>
</dbReference>
<evidence type="ECO:0000256" key="4">
    <source>
        <dbReference type="ARBA" id="ARBA00022525"/>
    </source>
</evidence>
<comment type="function">
    <text evidence="1">Could be a virulence factor.</text>
</comment>
<dbReference type="InterPro" id="IPR001736">
    <property type="entry name" value="PLipase_D/transphosphatidylase"/>
</dbReference>
<evidence type="ECO:0000256" key="2">
    <source>
        <dbReference type="ARBA" id="ARBA00004613"/>
    </source>
</evidence>
<name>A0A6L7GHV1_9SPHN</name>
<dbReference type="RefSeq" id="WP_160602025.1">
    <property type="nucleotide sequence ID" value="NZ_WTYU01000002.1"/>
</dbReference>
<feature type="domain" description="PLD phosphodiesterase" evidence="6">
    <location>
        <begin position="298"/>
        <end position="324"/>
    </location>
</feature>
<keyword evidence="8" id="KW-1185">Reference proteome</keyword>
<dbReference type="GO" id="GO:0032049">
    <property type="term" value="P:cardiolipin biosynthetic process"/>
    <property type="evidence" value="ECO:0007669"/>
    <property type="project" value="UniProtKB-ARBA"/>
</dbReference>
<sequence length="397" mass="44252">MTEVTLPAQQAPDCVTYSDPAPFSASAQGQELTFYPAGKDRLDALLELIASARESVRICFYIFSEDGTGTSVRDALVAAARRGAKVELIVDGFGASATAEFFSDLIDAGGTYCAFSPRWTQRYLIRNHQKMVIVDGTSAMIGGFNVEDSYFAPPEDDGWNDLGLIVSGSVVDDLGKWFDRLAQWTADPKANWRAIRRLVKDWQPGDGPVRLLIGGPTRGLSSWARSVGRDLEQGSRLDMMMAYFSPSRRLTRRIGAIATRGETRLVMAGKSDNNATIGATRSLYRFLLKRGARVFEFQACKLHTKLIVLDDAVYVGSANFDMRSLYLNLELMLRIEDAALADRMREFVSQYLPASEEITRELHKKRSTLGNRLRWNASWFLVAVVDYTVSRRLNLGL</sequence>
<reference evidence="7 8" key="1">
    <citation type="submission" date="2019-12" db="EMBL/GenBank/DDBJ databases">
        <title>Genomic-based taxomic classification of the family Erythrobacteraceae.</title>
        <authorList>
            <person name="Xu L."/>
        </authorList>
    </citation>
    <scope>NUCLEOTIDE SEQUENCE [LARGE SCALE GENOMIC DNA]</scope>
    <source>
        <strain evidence="7 8">KCTC 52259</strain>
    </source>
</reference>
<evidence type="ECO:0000256" key="5">
    <source>
        <dbReference type="ARBA" id="ARBA00029594"/>
    </source>
</evidence>
<evidence type="ECO:0000259" key="6">
    <source>
        <dbReference type="PROSITE" id="PS50035"/>
    </source>
</evidence>
<evidence type="ECO:0000313" key="8">
    <source>
        <dbReference type="Proteomes" id="UP000473531"/>
    </source>
</evidence>
<dbReference type="Gene3D" id="3.30.870.10">
    <property type="entry name" value="Endonuclease Chain A"/>
    <property type="match status" value="2"/>
</dbReference>
<evidence type="ECO:0000313" key="7">
    <source>
        <dbReference type="EMBL" id="MXP15519.1"/>
    </source>
</evidence>
<comment type="caution">
    <text evidence="7">The sequence shown here is derived from an EMBL/GenBank/DDBJ whole genome shotgun (WGS) entry which is preliminary data.</text>
</comment>
<dbReference type="PANTHER" id="PTHR21248">
    <property type="entry name" value="CARDIOLIPIN SYNTHASE"/>
    <property type="match status" value="1"/>
</dbReference>
<dbReference type="EMBL" id="WTYU01000002">
    <property type="protein sequence ID" value="MXP15519.1"/>
    <property type="molecule type" value="Genomic_DNA"/>
</dbReference>
<keyword evidence="4" id="KW-0964">Secreted</keyword>
<gene>
    <name evidence="7" type="ORF">GRI44_12230</name>
</gene>
<dbReference type="SUPFAM" id="SSF56024">
    <property type="entry name" value="Phospholipase D/nuclease"/>
    <property type="match status" value="2"/>
</dbReference>
<organism evidence="7 8">
    <name type="scientific">Allopontixanthobacter confluentis</name>
    <dbReference type="NCBI Taxonomy" id="1849021"/>
    <lineage>
        <taxon>Bacteria</taxon>
        <taxon>Pseudomonadati</taxon>
        <taxon>Pseudomonadota</taxon>
        <taxon>Alphaproteobacteria</taxon>
        <taxon>Sphingomonadales</taxon>
        <taxon>Erythrobacteraceae</taxon>
        <taxon>Allopontixanthobacter</taxon>
    </lineage>
</organism>
<dbReference type="CDD" id="cd09159">
    <property type="entry name" value="PLDc_ybhO_like_2"/>
    <property type="match status" value="1"/>
</dbReference>
<dbReference type="Pfam" id="PF13091">
    <property type="entry name" value="PLDc_2"/>
    <property type="match status" value="2"/>
</dbReference>
<dbReference type="PANTHER" id="PTHR21248:SF12">
    <property type="entry name" value="CARDIOLIPIN SYNTHASE C"/>
    <property type="match status" value="1"/>
</dbReference>
<evidence type="ECO:0000256" key="3">
    <source>
        <dbReference type="ARBA" id="ARBA00018392"/>
    </source>
</evidence>
<dbReference type="Proteomes" id="UP000473531">
    <property type="component" value="Unassembled WGS sequence"/>
</dbReference>
<proteinExistence type="predicted"/>
<dbReference type="SMART" id="SM00155">
    <property type="entry name" value="PLDc"/>
    <property type="match status" value="2"/>
</dbReference>
<feature type="domain" description="PLD phosphodiesterase" evidence="6">
    <location>
        <begin position="123"/>
        <end position="150"/>
    </location>
</feature>
<dbReference type="InterPro" id="IPR025202">
    <property type="entry name" value="PLD-like_dom"/>
</dbReference>
<protein>
    <recommendedName>
        <fullName evidence="3">Phospholipase D</fullName>
    </recommendedName>
    <alternativeName>
        <fullName evidence="5">Choline phosphatase</fullName>
    </alternativeName>
</protein>
<dbReference type="GO" id="GO:0030572">
    <property type="term" value="F:phosphatidyltransferase activity"/>
    <property type="evidence" value="ECO:0007669"/>
    <property type="project" value="UniProtKB-ARBA"/>
</dbReference>
<dbReference type="OrthoDB" id="9814092at2"/>
<evidence type="ECO:0000256" key="1">
    <source>
        <dbReference type="ARBA" id="ARBA00003145"/>
    </source>
</evidence>
<dbReference type="GO" id="GO:0005576">
    <property type="term" value="C:extracellular region"/>
    <property type="evidence" value="ECO:0007669"/>
    <property type="project" value="UniProtKB-SubCell"/>
</dbReference>
<dbReference type="AlphaFoldDB" id="A0A6L7GHV1"/>
<dbReference type="PROSITE" id="PS50035">
    <property type="entry name" value="PLD"/>
    <property type="match status" value="2"/>
</dbReference>